<keyword evidence="2 4" id="KW-0012">Acyltransferase</keyword>
<organism evidence="4 5">
    <name type="scientific">Lactiplantibacillus modestisalitolerans</name>
    <dbReference type="NCBI Taxonomy" id="1457219"/>
    <lineage>
        <taxon>Bacteria</taxon>
        <taxon>Bacillati</taxon>
        <taxon>Bacillota</taxon>
        <taxon>Bacilli</taxon>
        <taxon>Lactobacillales</taxon>
        <taxon>Lactobacillaceae</taxon>
        <taxon>Lactiplantibacillus</taxon>
    </lineage>
</organism>
<dbReference type="Proteomes" id="UP001589691">
    <property type="component" value="Unassembled WGS sequence"/>
</dbReference>
<dbReference type="SUPFAM" id="SSF55729">
    <property type="entry name" value="Acyl-CoA N-acyltransferases (Nat)"/>
    <property type="match status" value="1"/>
</dbReference>
<dbReference type="InterPro" id="IPR000182">
    <property type="entry name" value="GNAT_dom"/>
</dbReference>
<dbReference type="EC" id="2.3.-.-" evidence="4"/>
<protein>
    <submittedName>
        <fullName evidence="4">GNAT family N-acetyltransferase</fullName>
        <ecNumber evidence="4">2.3.-.-</ecNumber>
    </submittedName>
</protein>
<dbReference type="PANTHER" id="PTHR43877">
    <property type="entry name" value="AMINOALKYLPHOSPHONATE N-ACETYLTRANSFERASE-RELATED-RELATED"/>
    <property type="match status" value="1"/>
</dbReference>
<dbReference type="RefSeq" id="WP_137642255.1">
    <property type="nucleotide sequence ID" value="NZ_BJEA01000007.1"/>
</dbReference>
<dbReference type="CDD" id="cd04301">
    <property type="entry name" value="NAT_SF"/>
    <property type="match status" value="1"/>
</dbReference>
<evidence type="ECO:0000256" key="1">
    <source>
        <dbReference type="ARBA" id="ARBA00022679"/>
    </source>
</evidence>
<dbReference type="Pfam" id="PF00583">
    <property type="entry name" value="Acetyltransf_1"/>
    <property type="match status" value="1"/>
</dbReference>
<dbReference type="InterPro" id="IPR016181">
    <property type="entry name" value="Acyl_CoA_acyltransferase"/>
</dbReference>
<evidence type="ECO:0000313" key="4">
    <source>
        <dbReference type="EMBL" id="MFB9768744.1"/>
    </source>
</evidence>
<dbReference type="EMBL" id="JBHLZY010000005">
    <property type="protein sequence ID" value="MFB9768744.1"/>
    <property type="molecule type" value="Genomic_DNA"/>
</dbReference>
<keyword evidence="5" id="KW-1185">Reference proteome</keyword>
<dbReference type="PANTHER" id="PTHR43877:SF2">
    <property type="entry name" value="AMINOALKYLPHOSPHONATE N-ACETYLTRANSFERASE-RELATED"/>
    <property type="match status" value="1"/>
</dbReference>
<accession>A0ABV5WRF9</accession>
<proteinExistence type="predicted"/>
<reference evidence="4 5" key="1">
    <citation type="submission" date="2024-09" db="EMBL/GenBank/DDBJ databases">
        <authorList>
            <person name="Sun Q."/>
            <person name="Mori K."/>
        </authorList>
    </citation>
    <scope>NUCLEOTIDE SEQUENCE [LARGE SCALE GENOMIC DNA]</scope>
    <source>
        <strain evidence="4 5">TBRC 4576</strain>
    </source>
</reference>
<feature type="domain" description="N-acetyltransferase" evidence="3">
    <location>
        <begin position="1"/>
        <end position="160"/>
    </location>
</feature>
<dbReference type="GO" id="GO:0016746">
    <property type="term" value="F:acyltransferase activity"/>
    <property type="evidence" value="ECO:0007669"/>
    <property type="project" value="UniProtKB-KW"/>
</dbReference>
<dbReference type="PROSITE" id="PS51186">
    <property type="entry name" value="GNAT"/>
    <property type="match status" value="1"/>
</dbReference>
<dbReference type="Gene3D" id="3.40.630.30">
    <property type="match status" value="1"/>
</dbReference>
<keyword evidence="1 4" id="KW-0808">Transferase</keyword>
<dbReference type="InterPro" id="IPR050832">
    <property type="entry name" value="Bact_Acetyltransf"/>
</dbReference>
<evidence type="ECO:0000259" key="3">
    <source>
        <dbReference type="PROSITE" id="PS51186"/>
    </source>
</evidence>
<comment type="caution">
    <text evidence="4">The sequence shown here is derived from an EMBL/GenBank/DDBJ whole genome shotgun (WGS) entry which is preliminary data.</text>
</comment>
<evidence type="ECO:0000256" key="2">
    <source>
        <dbReference type="ARBA" id="ARBA00023315"/>
    </source>
</evidence>
<evidence type="ECO:0000313" key="5">
    <source>
        <dbReference type="Proteomes" id="UP001589691"/>
    </source>
</evidence>
<gene>
    <name evidence="4" type="ORF">ACFFLI_02505</name>
</gene>
<sequence>MQIRPITAADDAAMQTIIQQALKAAKLDIPGTAYFDANLAHLSAFYAARPDRAYWVVVDSQGTVVGGAGCGEYGTGQHVAELQKLYLRPDARGHGLSYQLIDQVTAFARQTGYQQLYLESSHRLAAALHVYDRSGFTRLDQPLAVAVHSAMDRFYIKSLQ</sequence>
<name>A0ABV5WRF9_9LACO</name>